<dbReference type="FunFam" id="3.40.50.300:FF:000032">
    <property type="entry name" value="Export ABC transporter ATP-binding protein"/>
    <property type="match status" value="1"/>
</dbReference>
<dbReference type="PROSITE" id="PS50893">
    <property type="entry name" value="ABC_TRANSPORTER_2"/>
    <property type="match status" value="1"/>
</dbReference>
<dbReference type="Proteomes" id="UP000807850">
    <property type="component" value="Unassembled WGS sequence"/>
</dbReference>
<dbReference type="GO" id="GO:0005886">
    <property type="term" value="C:plasma membrane"/>
    <property type="evidence" value="ECO:0007669"/>
    <property type="project" value="TreeGrafter"/>
</dbReference>
<dbReference type="InterPro" id="IPR015854">
    <property type="entry name" value="ABC_transpr_LolD-like"/>
</dbReference>
<dbReference type="PANTHER" id="PTHR24220:SF86">
    <property type="entry name" value="ABC TRANSPORTER ABCH.1"/>
    <property type="match status" value="1"/>
</dbReference>
<dbReference type="GO" id="GO:0016887">
    <property type="term" value="F:ATP hydrolysis activity"/>
    <property type="evidence" value="ECO:0007669"/>
    <property type="project" value="InterPro"/>
</dbReference>
<dbReference type="InterPro" id="IPR017871">
    <property type="entry name" value="ABC_transporter-like_CS"/>
</dbReference>
<dbReference type="EMBL" id="JACQAY010000106">
    <property type="protein sequence ID" value="MBI3539331.1"/>
    <property type="molecule type" value="Genomic_DNA"/>
</dbReference>
<protein>
    <submittedName>
        <fullName evidence="5">ABC transporter ATP-binding protein</fullName>
    </submittedName>
</protein>
<proteinExistence type="predicted"/>
<dbReference type="GO" id="GO:0098796">
    <property type="term" value="C:membrane protein complex"/>
    <property type="evidence" value="ECO:0007669"/>
    <property type="project" value="UniProtKB-ARBA"/>
</dbReference>
<dbReference type="GO" id="GO:0005524">
    <property type="term" value="F:ATP binding"/>
    <property type="evidence" value="ECO:0007669"/>
    <property type="project" value="UniProtKB-KW"/>
</dbReference>
<dbReference type="InterPro" id="IPR003439">
    <property type="entry name" value="ABC_transporter-like_ATP-bd"/>
</dbReference>
<keyword evidence="2" id="KW-0547">Nucleotide-binding</keyword>
<dbReference type="PANTHER" id="PTHR24220">
    <property type="entry name" value="IMPORT ATP-BINDING PROTEIN"/>
    <property type="match status" value="1"/>
</dbReference>
<organism evidence="5 6">
    <name type="scientific">Eiseniibacteriota bacterium</name>
    <dbReference type="NCBI Taxonomy" id="2212470"/>
    <lineage>
        <taxon>Bacteria</taxon>
        <taxon>Candidatus Eiseniibacteriota</taxon>
    </lineage>
</organism>
<accession>A0A9D6QJM9</accession>
<dbReference type="SUPFAM" id="SSF52540">
    <property type="entry name" value="P-loop containing nucleoside triphosphate hydrolases"/>
    <property type="match status" value="1"/>
</dbReference>
<evidence type="ECO:0000259" key="4">
    <source>
        <dbReference type="PROSITE" id="PS50893"/>
    </source>
</evidence>
<reference evidence="5" key="1">
    <citation type="submission" date="2020-07" db="EMBL/GenBank/DDBJ databases">
        <title>Huge and variable diversity of episymbiotic CPR bacteria and DPANN archaea in groundwater ecosystems.</title>
        <authorList>
            <person name="He C.Y."/>
            <person name="Keren R."/>
            <person name="Whittaker M."/>
            <person name="Farag I.F."/>
            <person name="Doudna J."/>
            <person name="Cate J.H.D."/>
            <person name="Banfield J.F."/>
        </authorList>
    </citation>
    <scope>NUCLEOTIDE SEQUENCE</scope>
    <source>
        <strain evidence="5">NC_groundwater_928_Pr1_S-0.2um_72_17</strain>
    </source>
</reference>
<dbReference type="Gene3D" id="3.40.50.300">
    <property type="entry name" value="P-loop containing nucleotide triphosphate hydrolases"/>
    <property type="match status" value="1"/>
</dbReference>
<evidence type="ECO:0000256" key="1">
    <source>
        <dbReference type="ARBA" id="ARBA00022448"/>
    </source>
</evidence>
<dbReference type="GO" id="GO:0022857">
    <property type="term" value="F:transmembrane transporter activity"/>
    <property type="evidence" value="ECO:0007669"/>
    <property type="project" value="TreeGrafter"/>
</dbReference>
<dbReference type="InterPro" id="IPR027417">
    <property type="entry name" value="P-loop_NTPase"/>
</dbReference>
<sequence>MAVGAEARGDAAEARNGAVIRLDHVSRVYQVGESEVRALNDVSLAIARGEFVAIMGPSGSGKSTMLNVLGCLDTPTSGVYELEGEPVQSLSEDRLAEVRQKRIGFIFQSYHLVGRMTAARNVELPMIFAGMDPRARRDRVRAALEAVGLGKRMTHRPDQLSGGERQRVAIARAMVMEPSILLADEPTGNLDTASGEEIVALLERLNAGGLTLVLVTHDPRVASHARRALRMRDGCIVEE</sequence>
<comment type="caution">
    <text evidence="5">The sequence shown here is derived from an EMBL/GenBank/DDBJ whole genome shotgun (WGS) entry which is preliminary data.</text>
</comment>
<dbReference type="InterPro" id="IPR017911">
    <property type="entry name" value="MacB-like_ATP-bd"/>
</dbReference>
<evidence type="ECO:0000313" key="5">
    <source>
        <dbReference type="EMBL" id="MBI3539331.1"/>
    </source>
</evidence>
<keyword evidence="1" id="KW-0813">Transport</keyword>
<dbReference type="InterPro" id="IPR003593">
    <property type="entry name" value="AAA+_ATPase"/>
</dbReference>
<keyword evidence="3 5" id="KW-0067">ATP-binding</keyword>
<evidence type="ECO:0000313" key="6">
    <source>
        <dbReference type="Proteomes" id="UP000807850"/>
    </source>
</evidence>
<dbReference type="CDD" id="cd03255">
    <property type="entry name" value="ABC_MJ0796_LolCDE_FtsE"/>
    <property type="match status" value="1"/>
</dbReference>
<dbReference type="AlphaFoldDB" id="A0A9D6QJM9"/>
<feature type="domain" description="ABC transporter" evidence="4">
    <location>
        <begin position="20"/>
        <end position="239"/>
    </location>
</feature>
<evidence type="ECO:0000256" key="2">
    <source>
        <dbReference type="ARBA" id="ARBA00022741"/>
    </source>
</evidence>
<dbReference type="SMART" id="SM00382">
    <property type="entry name" value="AAA"/>
    <property type="match status" value="1"/>
</dbReference>
<name>A0A9D6QJM9_UNCEI</name>
<evidence type="ECO:0000256" key="3">
    <source>
        <dbReference type="ARBA" id="ARBA00022840"/>
    </source>
</evidence>
<dbReference type="PROSITE" id="PS00211">
    <property type="entry name" value="ABC_TRANSPORTER_1"/>
    <property type="match status" value="1"/>
</dbReference>
<dbReference type="Pfam" id="PF00005">
    <property type="entry name" value="ABC_tran"/>
    <property type="match status" value="1"/>
</dbReference>
<gene>
    <name evidence="5" type="ORF">HY076_03560</name>
</gene>